<feature type="transmembrane region" description="Helical" evidence="5">
    <location>
        <begin position="384"/>
        <end position="405"/>
    </location>
</feature>
<protein>
    <recommendedName>
        <fullName evidence="6">Major facilitator superfamily (MFS) profile domain-containing protein</fullName>
    </recommendedName>
</protein>
<dbReference type="InterPro" id="IPR005828">
    <property type="entry name" value="MFS_sugar_transport-like"/>
</dbReference>
<keyword evidence="4 5" id="KW-0472">Membrane</keyword>
<dbReference type="InterPro" id="IPR005829">
    <property type="entry name" value="Sugar_transporter_CS"/>
</dbReference>
<proteinExistence type="predicted"/>
<evidence type="ECO:0000256" key="3">
    <source>
        <dbReference type="ARBA" id="ARBA00022989"/>
    </source>
</evidence>
<dbReference type="AlphaFoldDB" id="A0ABD0LWV2"/>
<dbReference type="PROSITE" id="PS00216">
    <property type="entry name" value="SUGAR_TRANSPORT_1"/>
    <property type="match status" value="1"/>
</dbReference>
<feature type="transmembrane region" description="Helical" evidence="5">
    <location>
        <begin position="216"/>
        <end position="233"/>
    </location>
</feature>
<feature type="transmembrane region" description="Helical" evidence="5">
    <location>
        <begin position="20"/>
        <end position="38"/>
    </location>
</feature>
<feature type="transmembrane region" description="Helical" evidence="5">
    <location>
        <begin position="121"/>
        <end position="141"/>
    </location>
</feature>
<keyword evidence="8" id="KW-1185">Reference proteome</keyword>
<feature type="transmembrane region" description="Helical" evidence="5">
    <location>
        <begin position="417"/>
        <end position="437"/>
    </location>
</feature>
<accession>A0ABD0LWV2</accession>
<dbReference type="Pfam" id="PF00083">
    <property type="entry name" value="Sugar_tr"/>
    <property type="match status" value="1"/>
</dbReference>
<evidence type="ECO:0000256" key="1">
    <source>
        <dbReference type="ARBA" id="ARBA00004141"/>
    </source>
</evidence>
<feature type="transmembrane region" description="Helical" evidence="5">
    <location>
        <begin position="153"/>
        <end position="177"/>
    </location>
</feature>
<comment type="subcellular location">
    <subcellularLocation>
        <location evidence="1">Membrane</location>
        <topology evidence="1">Multi-pass membrane protein</topology>
    </subcellularLocation>
</comment>
<gene>
    <name evidence="7" type="ORF">BaRGS_00005135</name>
</gene>
<dbReference type="Proteomes" id="UP001519460">
    <property type="component" value="Unassembled WGS sequence"/>
</dbReference>
<dbReference type="InterPro" id="IPR020846">
    <property type="entry name" value="MFS_dom"/>
</dbReference>
<keyword evidence="2 5" id="KW-0812">Transmembrane</keyword>
<organism evidence="7 8">
    <name type="scientific">Batillaria attramentaria</name>
    <dbReference type="NCBI Taxonomy" id="370345"/>
    <lineage>
        <taxon>Eukaryota</taxon>
        <taxon>Metazoa</taxon>
        <taxon>Spiralia</taxon>
        <taxon>Lophotrochozoa</taxon>
        <taxon>Mollusca</taxon>
        <taxon>Gastropoda</taxon>
        <taxon>Caenogastropoda</taxon>
        <taxon>Sorbeoconcha</taxon>
        <taxon>Cerithioidea</taxon>
        <taxon>Batillariidae</taxon>
        <taxon>Batillaria</taxon>
    </lineage>
</organism>
<dbReference type="Gene3D" id="1.20.1250.20">
    <property type="entry name" value="MFS general substrate transporter like domains"/>
    <property type="match status" value="1"/>
</dbReference>
<feature type="transmembrane region" description="Helical" evidence="5">
    <location>
        <begin position="443"/>
        <end position="462"/>
    </location>
</feature>
<evidence type="ECO:0000256" key="4">
    <source>
        <dbReference type="ARBA" id="ARBA00023136"/>
    </source>
</evidence>
<dbReference type="PROSITE" id="PS50850">
    <property type="entry name" value="MFS"/>
    <property type="match status" value="1"/>
</dbReference>
<dbReference type="InterPro" id="IPR036259">
    <property type="entry name" value="MFS_trans_sf"/>
</dbReference>
<dbReference type="SUPFAM" id="SSF103473">
    <property type="entry name" value="MFS general substrate transporter"/>
    <property type="match status" value="1"/>
</dbReference>
<name>A0ABD0LWV2_9CAEN</name>
<comment type="caution">
    <text evidence="7">The sequence shown here is derived from an EMBL/GenBank/DDBJ whole genome shotgun (WGS) entry which is preliminary data.</text>
</comment>
<feature type="domain" description="Major facilitator superfamily (MFS) profile" evidence="6">
    <location>
        <begin position="25"/>
        <end position="525"/>
    </location>
</feature>
<dbReference type="GO" id="GO:0016020">
    <property type="term" value="C:membrane"/>
    <property type="evidence" value="ECO:0007669"/>
    <property type="project" value="UniProtKB-SubCell"/>
</dbReference>
<evidence type="ECO:0000256" key="5">
    <source>
        <dbReference type="SAM" id="Phobius"/>
    </source>
</evidence>
<dbReference type="EMBL" id="JACVVK020000019">
    <property type="protein sequence ID" value="KAK7503596.1"/>
    <property type="molecule type" value="Genomic_DNA"/>
</dbReference>
<dbReference type="PANTHER" id="PTHR24064">
    <property type="entry name" value="SOLUTE CARRIER FAMILY 22 MEMBER"/>
    <property type="match status" value="1"/>
</dbReference>
<feature type="transmembrane region" description="Helical" evidence="5">
    <location>
        <begin position="498"/>
        <end position="521"/>
    </location>
</feature>
<evidence type="ECO:0000313" key="7">
    <source>
        <dbReference type="EMBL" id="KAK7503596.1"/>
    </source>
</evidence>
<evidence type="ECO:0000259" key="6">
    <source>
        <dbReference type="PROSITE" id="PS50850"/>
    </source>
</evidence>
<evidence type="ECO:0000313" key="8">
    <source>
        <dbReference type="Proteomes" id="UP001519460"/>
    </source>
</evidence>
<evidence type="ECO:0000256" key="2">
    <source>
        <dbReference type="ARBA" id="ARBA00022692"/>
    </source>
</evidence>
<sequence length="561" mass="62213">MATNIDPTLRALGSRAKYQMLQLTVISLGAIGAGYQLLDNVFIGRAVEGQKCSPPSNSSTIPDALQGVDWESSHVEYGKCHITVNRSDQVENYDCLFGYSYGYPREFSFRTEFDLVCGSSLLGAFAQSLVIIGQGFGAVASSFFSDRYGRKKVLVISQIGLLVVGMAIGLAPSYAVLATLKFVAGAFQQGVVTSTATMTTELFPTDARRITVPMDTAMWGFACTSMALVAYLMKGYAWRYLQYALSAVSIVFLFQLWYVDESLYWLVANGRKKQTLSVLKRAARTNGKDLNVVLQTLQTQATQNGRPFARTLRPFLFVMSRIDVSVPAVKGTDCDILVPPPSENGQDEKQLVEAANGDSRSVERALEKSSEKLTLLDIFRHKRMLFNSIVMWSAWFVCAFSFFALIMMSTSLVGDRFLNYALIAFMETPPGFIFYFSVNRLHMFIFSMVGAAGMFDIIFFYTPEIFPTNMRNQALGVASFVGRLGGMLAPFMTDFAEIAVWAPGVMIGSLCFIVVFLFRFLPETQGTKLPQTIGDMKAWYKPRDVTLLVAPTDQDSEPTKK</sequence>
<reference evidence="7 8" key="1">
    <citation type="journal article" date="2023" name="Sci. Data">
        <title>Genome assembly of the Korean intertidal mud-creeper Batillaria attramentaria.</title>
        <authorList>
            <person name="Patra A.K."/>
            <person name="Ho P.T."/>
            <person name="Jun S."/>
            <person name="Lee S.J."/>
            <person name="Kim Y."/>
            <person name="Won Y.J."/>
        </authorList>
    </citation>
    <scope>NUCLEOTIDE SEQUENCE [LARGE SCALE GENOMIC DNA]</scope>
    <source>
        <strain evidence="7">Wonlab-2016</strain>
    </source>
</reference>
<keyword evidence="3 5" id="KW-1133">Transmembrane helix</keyword>